<feature type="compositionally biased region" description="Basic and acidic residues" evidence="1">
    <location>
        <begin position="358"/>
        <end position="376"/>
    </location>
</feature>
<dbReference type="GO" id="GO:0016740">
    <property type="term" value="F:transferase activity"/>
    <property type="evidence" value="ECO:0007669"/>
    <property type="project" value="UniProtKB-KW"/>
</dbReference>
<keyword evidence="2" id="KW-0808">Transferase</keyword>
<dbReference type="PANTHER" id="PTHR36451:SF1">
    <property type="entry name" value="OMEGA-HYDROXY-BETA-DIHYDROMENAQUINONE-9 SULFOTRANSFERASE STF3"/>
    <property type="match status" value="1"/>
</dbReference>
<organism evidence="2 3">
    <name type="scientific">Glycomyces rhizosphaerae</name>
    <dbReference type="NCBI Taxonomy" id="2054422"/>
    <lineage>
        <taxon>Bacteria</taxon>
        <taxon>Bacillati</taxon>
        <taxon>Actinomycetota</taxon>
        <taxon>Actinomycetes</taxon>
        <taxon>Glycomycetales</taxon>
        <taxon>Glycomycetaceae</taxon>
        <taxon>Glycomyces</taxon>
    </lineage>
</organism>
<sequence>MRRTSITLDIANLLTALPARGRHDPDKAFDKIVDKVRSDIDGVTLRESDEALLDSIRRLMRFTAGTEGLSGVGWLSILDMITARVDNLFRVRKLHNLHPEIGREVIKAPIFVVGMPRTATTLTHKVLAQSPGSRGPLLWEMYNVDLPQAPRTEKRRRTATQRRLDQTLALSPSWKQIHPVSADLPEEIYFLLIHTALHCSVLPMPDYVEFLKTHDSTPDYQFIKECLQVLQHGREPKRWALKHPGSLFHLQAVHRVFPDAQVVWTHRDPNTVMGSMCSMAESLIRLHVKRSAVDLHAIGALWLQILSEGVASARDQRAQLPRSIVIDVGYHLLMSAPPRVRPETVRAVGHPLERRRRAQPEDRARQADRSSRARVRDEQLRALAGRDRRRLRRLRAVRHDAQIAVRAMPAIADQRTDLMGHTRMPPRRVTIALKAYSPE</sequence>
<name>A0ABV7Q3U7_9ACTN</name>
<dbReference type="Gene3D" id="3.40.50.300">
    <property type="entry name" value="P-loop containing nucleotide triphosphate hydrolases"/>
    <property type="match status" value="1"/>
</dbReference>
<gene>
    <name evidence="2" type="ORF">ACFO8M_16000</name>
</gene>
<dbReference type="InterPro" id="IPR027417">
    <property type="entry name" value="P-loop_NTPase"/>
</dbReference>
<dbReference type="EMBL" id="JBHRWO010000012">
    <property type="protein sequence ID" value="MFC3493983.1"/>
    <property type="molecule type" value="Genomic_DNA"/>
</dbReference>
<evidence type="ECO:0000313" key="2">
    <source>
        <dbReference type="EMBL" id="MFC3493983.1"/>
    </source>
</evidence>
<feature type="region of interest" description="Disordered" evidence="1">
    <location>
        <begin position="345"/>
        <end position="376"/>
    </location>
</feature>
<dbReference type="RefSeq" id="WP_387977334.1">
    <property type="nucleotide sequence ID" value="NZ_JBHRWO010000012.1"/>
</dbReference>
<dbReference type="EC" id="2.8.2.-" evidence="2"/>
<protein>
    <submittedName>
        <fullName evidence="2">Sulfotransferase family protein</fullName>
        <ecNumber evidence="2">2.8.2.-</ecNumber>
    </submittedName>
</protein>
<proteinExistence type="predicted"/>
<comment type="caution">
    <text evidence="2">The sequence shown here is derived from an EMBL/GenBank/DDBJ whole genome shotgun (WGS) entry which is preliminary data.</text>
</comment>
<evidence type="ECO:0000256" key="1">
    <source>
        <dbReference type="SAM" id="MobiDB-lite"/>
    </source>
</evidence>
<reference evidence="3" key="1">
    <citation type="journal article" date="2019" name="Int. J. Syst. Evol. Microbiol.">
        <title>The Global Catalogue of Microorganisms (GCM) 10K type strain sequencing project: providing services to taxonomists for standard genome sequencing and annotation.</title>
        <authorList>
            <consortium name="The Broad Institute Genomics Platform"/>
            <consortium name="The Broad Institute Genome Sequencing Center for Infectious Disease"/>
            <person name="Wu L."/>
            <person name="Ma J."/>
        </authorList>
    </citation>
    <scope>NUCLEOTIDE SEQUENCE [LARGE SCALE GENOMIC DNA]</scope>
    <source>
        <strain evidence="3">CGMCC 4.7396</strain>
    </source>
</reference>
<evidence type="ECO:0000313" key="3">
    <source>
        <dbReference type="Proteomes" id="UP001595712"/>
    </source>
</evidence>
<dbReference type="Pfam" id="PF13469">
    <property type="entry name" value="Sulfotransfer_3"/>
    <property type="match status" value="1"/>
</dbReference>
<dbReference type="InterPro" id="IPR052736">
    <property type="entry name" value="Stf3_sulfotransferase"/>
</dbReference>
<accession>A0ABV7Q3U7</accession>
<dbReference type="PANTHER" id="PTHR36451">
    <property type="entry name" value="PAPS-DEPENDENT SULFOTRANSFERASE STF3"/>
    <property type="match status" value="1"/>
</dbReference>
<dbReference type="Proteomes" id="UP001595712">
    <property type="component" value="Unassembled WGS sequence"/>
</dbReference>
<dbReference type="SUPFAM" id="SSF52540">
    <property type="entry name" value="P-loop containing nucleoside triphosphate hydrolases"/>
    <property type="match status" value="1"/>
</dbReference>
<keyword evidence="3" id="KW-1185">Reference proteome</keyword>